<keyword evidence="13 14" id="KW-0472">Membrane</keyword>
<dbReference type="PANTHER" id="PTHR16320:SF24">
    <property type="entry name" value="PHOSPHODIESTERASE, PUTATIVE-RELATED"/>
    <property type="match status" value="1"/>
</dbReference>
<keyword evidence="6 14" id="KW-0812">Transmembrane</keyword>
<evidence type="ECO:0000256" key="11">
    <source>
        <dbReference type="ARBA" id="ARBA00022989"/>
    </source>
</evidence>
<evidence type="ECO:0000256" key="14">
    <source>
        <dbReference type="SAM" id="Phobius"/>
    </source>
</evidence>
<evidence type="ECO:0000256" key="1">
    <source>
        <dbReference type="ARBA" id="ARBA00004141"/>
    </source>
</evidence>
<dbReference type="Proteomes" id="UP001642540">
    <property type="component" value="Unassembled WGS sequence"/>
</dbReference>
<dbReference type="Gene3D" id="3.60.10.10">
    <property type="entry name" value="Endonuclease/exonuclease/phosphatase"/>
    <property type="match status" value="1"/>
</dbReference>
<comment type="subcellular location">
    <subcellularLocation>
        <location evidence="1">Membrane</location>
        <topology evidence="1">Multi-pass membrane protein</topology>
    </subcellularLocation>
</comment>
<proteinExistence type="inferred from homology"/>
<comment type="caution">
    <text evidence="16">The sequence shown here is derived from an EMBL/GenBank/DDBJ whole genome shotgun (WGS) entry which is preliminary data.</text>
</comment>
<organism evidence="16 17">
    <name type="scientific">Orchesella dallaii</name>
    <dbReference type="NCBI Taxonomy" id="48710"/>
    <lineage>
        <taxon>Eukaryota</taxon>
        <taxon>Metazoa</taxon>
        <taxon>Ecdysozoa</taxon>
        <taxon>Arthropoda</taxon>
        <taxon>Hexapoda</taxon>
        <taxon>Collembola</taxon>
        <taxon>Entomobryomorpha</taxon>
        <taxon>Entomobryoidea</taxon>
        <taxon>Orchesellidae</taxon>
        <taxon>Orchesellinae</taxon>
        <taxon>Orchesella</taxon>
    </lineage>
</organism>
<evidence type="ECO:0000256" key="13">
    <source>
        <dbReference type="ARBA" id="ARBA00023136"/>
    </source>
</evidence>
<keyword evidence="10" id="KW-0746">Sphingolipid metabolism</keyword>
<dbReference type="EC" id="3.1.4.12" evidence="5"/>
<gene>
    <name evidence="16" type="ORF">ODALV1_LOCUS26231</name>
</gene>
<evidence type="ECO:0000256" key="5">
    <source>
        <dbReference type="ARBA" id="ARBA00012369"/>
    </source>
</evidence>
<sequence length="429" mass="47770">MKEMKMDITVVTLNCWGIRFVSKDRVARMAAIAEELATGKYDFVCLQEVWTTEDYERIKTRTGDALPYSHYFFSGVIGAGICIFSKSPIKSAFFHQWAVNGYIHKIQHGDWFGGKGIGMVEVDHRGLTINLYTTHLHAEYDRTNDEYLAHRVTQAFDTAQFISVTSKHADVVIVGGDLNTEPGDLAYRLIVHTAQLRDACNEVSLESSAKEVMNTCETATNSYSSPNSLKLNPFGKRIDYIAYKGGSNVNVSALSCETSWPDRVPGQPFSFSDHEAVVTKLRVSKSDANVKSLVSNDAKRETLEESIEVCDHALSHLQTSKNMYILLSLAMFVLLSMTANLELTGYLSPLIPMLRAVILFIFFFGIFMSVIWHRMEVHGILSGKLGMLIELGRPLAPETVVLPEHNVLVGGGDSKWTGVYSSNPQDCFP</sequence>
<keyword evidence="7" id="KW-0479">Metal-binding</keyword>
<keyword evidence="9" id="KW-0460">Magnesium</keyword>
<evidence type="ECO:0000259" key="15">
    <source>
        <dbReference type="Pfam" id="PF03372"/>
    </source>
</evidence>
<feature type="transmembrane region" description="Helical" evidence="14">
    <location>
        <begin position="353"/>
        <end position="372"/>
    </location>
</feature>
<keyword evidence="11 14" id="KW-1133">Transmembrane helix</keyword>
<evidence type="ECO:0000256" key="7">
    <source>
        <dbReference type="ARBA" id="ARBA00022723"/>
    </source>
</evidence>
<feature type="transmembrane region" description="Helical" evidence="14">
    <location>
        <begin position="323"/>
        <end position="341"/>
    </location>
</feature>
<keyword evidence="8" id="KW-0378">Hydrolase</keyword>
<evidence type="ECO:0000256" key="9">
    <source>
        <dbReference type="ARBA" id="ARBA00022842"/>
    </source>
</evidence>
<evidence type="ECO:0000256" key="2">
    <source>
        <dbReference type="ARBA" id="ARBA00004760"/>
    </source>
</evidence>
<dbReference type="PANTHER" id="PTHR16320">
    <property type="entry name" value="SPHINGOMYELINASE FAMILY MEMBER"/>
    <property type="match status" value="1"/>
</dbReference>
<evidence type="ECO:0000313" key="17">
    <source>
        <dbReference type="Proteomes" id="UP001642540"/>
    </source>
</evidence>
<evidence type="ECO:0000256" key="12">
    <source>
        <dbReference type="ARBA" id="ARBA00023098"/>
    </source>
</evidence>
<dbReference type="InterPro" id="IPR036691">
    <property type="entry name" value="Endo/exonu/phosph_ase_sf"/>
</dbReference>
<accession>A0ABP1RU87</accession>
<comment type="pathway">
    <text evidence="3">Sphingolipid metabolism.</text>
</comment>
<evidence type="ECO:0000256" key="10">
    <source>
        <dbReference type="ARBA" id="ARBA00022919"/>
    </source>
</evidence>
<evidence type="ECO:0000256" key="6">
    <source>
        <dbReference type="ARBA" id="ARBA00022692"/>
    </source>
</evidence>
<evidence type="ECO:0000256" key="3">
    <source>
        <dbReference type="ARBA" id="ARBA00004991"/>
    </source>
</evidence>
<keyword evidence="17" id="KW-1185">Reference proteome</keyword>
<dbReference type="Pfam" id="PF03372">
    <property type="entry name" value="Exo_endo_phos"/>
    <property type="match status" value="1"/>
</dbReference>
<reference evidence="16 17" key="1">
    <citation type="submission" date="2024-08" db="EMBL/GenBank/DDBJ databases">
        <authorList>
            <person name="Cucini C."/>
            <person name="Frati F."/>
        </authorList>
    </citation>
    <scope>NUCLEOTIDE SEQUENCE [LARGE SCALE GENOMIC DNA]</scope>
</reference>
<name>A0ABP1RU87_9HEXA</name>
<comment type="similarity">
    <text evidence="4">Belongs to the neutral sphingomyelinase family.</text>
</comment>
<feature type="domain" description="Endonuclease/exonuclease/phosphatase" evidence="15">
    <location>
        <begin position="11"/>
        <end position="274"/>
    </location>
</feature>
<dbReference type="SUPFAM" id="SSF56219">
    <property type="entry name" value="DNase I-like"/>
    <property type="match status" value="1"/>
</dbReference>
<dbReference type="EMBL" id="CAXLJM020000110">
    <property type="protein sequence ID" value="CAL8135985.1"/>
    <property type="molecule type" value="Genomic_DNA"/>
</dbReference>
<evidence type="ECO:0000256" key="8">
    <source>
        <dbReference type="ARBA" id="ARBA00022801"/>
    </source>
</evidence>
<protein>
    <recommendedName>
        <fullName evidence="5">sphingomyelin phosphodiesterase</fullName>
        <ecNumber evidence="5">3.1.4.12</ecNumber>
    </recommendedName>
</protein>
<comment type="pathway">
    <text evidence="2">Lipid metabolism; sphingolipid metabolism.</text>
</comment>
<evidence type="ECO:0000313" key="16">
    <source>
        <dbReference type="EMBL" id="CAL8135985.1"/>
    </source>
</evidence>
<keyword evidence="12" id="KW-0443">Lipid metabolism</keyword>
<dbReference type="InterPro" id="IPR038772">
    <property type="entry name" value="Sph/SMPD2-like"/>
</dbReference>
<evidence type="ECO:0000256" key="4">
    <source>
        <dbReference type="ARBA" id="ARBA00006335"/>
    </source>
</evidence>
<dbReference type="InterPro" id="IPR005135">
    <property type="entry name" value="Endo/exonuclease/phosphatase"/>
</dbReference>